<comment type="caution">
    <text evidence="10">The sequence shown here is derived from an EMBL/GenBank/DDBJ whole genome shotgun (WGS) entry which is preliminary data.</text>
</comment>
<name>A0A429GQU9_9CREN</name>
<dbReference type="InterPro" id="IPR050247">
    <property type="entry name" value="Met_Aminopeptidase_Type2"/>
</dbReference>
<evidence type="ECO:0000256" key="5">
    <source>
        <dbReference type="ARBA" id="ARBA00022670"/>
    </source>
</evidence>
<dbReference type="EMBL" id="RCOS01000062">
    <property type="protein sequence ID" value="RSN76280.1"/>
    <property type="molecule type" value="Genomic_DNA"/>
</dbReference>
<dbReference type="InterPro" id="IPR001714">
    <property type="entry name" value="Pept_M24_MAP"/>
</dbReference>
<dbReference type="Gene3D" id="3.90.230.10">
    <property type="entry name" value="Creatinase/methionine aminopeptidase superfamily"/>
    <property type="match status" value="1"/>
</dbReference>
<dbReference type="PANTHER" id="PTHR45777">
    <property type="entry name" value="METHIONINE AMINOPEPTIDASE 2"/>
    <property type="match status" value="1"/>
</dbReference>
<dbReference type="GO" id="GO:0046872">
    <property type="term" value="F:metal ion binding"/>
    <property type="evidence" value="ECO:0007669"/>
    <property type="project" value="UniProtKB-KW"/>
</dbReference>
<evidence type="ECO:0000256" key="7">
    <source>
        <dbReference type="ARBA" id="ARBA00022801"/>
    </source>
</evidence>
<dbReference type="OrthoDB" id="372008at2157"/>
<comment type="catalytic activity">
    <reaction evidence="1 8">
        <text>Release of N-terminal amino acids, preferentially methionine, from peptides and arylamides.</text>
        <dbReference type="EC" id="3.4.11.18"/>
    </reaction>
</comment>
<evidence type="ECO:0000256" key="4">
    <source>
        <dbReference type="ARBA" id="ARBA00022438"/>
    </source>
</evidence>
<dbReference type="GO" id="GO:0006508">
    <property type="term" value="P:proteolysis"/>
    <property type="evidence" value="ECO:0007669"/>
    <property type="project" value="UniProtKB-KW"/>
</dbReference>
<dbReference type="Pfam" id="PF00557">
    <property type="entry name" value="Peptidase_M24"/>
    <property type="match status" value="1"/>
</dbReference>
<reference evidence="10 12" key="1">
    <citation type="submission" date="2018-10" db="EMBL/GenBank/DDBJ databases">
        <title>Co-occurring genomic capacity for anaerobic methane metabolism and dissimilatory sulfite reduction discovered in the Korarchaeota.</title>
        <authorList>
            <person name="Mckay L.J."/>
            <person name="Dlakic M."/>
            <person name="Fields M.W."/>
            <person name="Delmont T.O."/>
            <person name="Eren A.M."/>
            <person name="Jay Z.J."/>
            <person name="Klingelsmith K.B."/>
            <person name="Rusch D.B."/>
            <person name="Inskeep W.P."/>
        </authorList>
    </citation>
    <scope>NUCLEOTIDE SEQUENCE [LARGE SCALE GENOMIC DNA]</scope>
    <source>
        <strain evidence="10 12">MDKW</strain>
    </source>
</reference>
<comment type="similarity">
    <text evidence="8">Belongs to the peptidase M24A family.</text>
</comment>
<dbReference type="NCBIfam" id="TIGR00501">
    <property type="entry name" value="met_pdase_II"/>
    <property type="match status" value="1"/>
</dbReference>
<organism evidence="10 12">
    <name type="scientific">Candidatus Methanodesulfokora washburnensis</name>
    <dbReference type="NCBI Taxonomy" id="2478471"/>
    <lineage>
        <taxon>Archaea</taxon>
        <taxon>Thermoproteota</taxon>
        <taxon>Candidatus Korarchaeia</taxon>
        <taxon>Candidatus Korarchaeia incertae sedis</taxon>
        <taxon>Candidatus Methanodesulfokora</taxon>
    </lineage>
</organism>
<evidence type="ECO:0000256" key="6">
    <source>
        <dbReference type="ARBA" id="ARBA00022723"/>
    </source>
</evidence>
<comment type="function">
    <text evidence="8">Removes the N-terminal methionine from nascent proteins. The N-terminal methionine is often cleaved when the second residue in the primary sequence is small and uncharged (Met-Ala-, Cys, Gly, Pro, Ser, Thr, or Val).</text>
</comment>
<dbReference type="SUPFAM" id="SSF55920">
    <property type="entry name" value="Creatinase/aminopeptidase"/>
    <property type="match status" value="1"/>
</dbReference>
<proteinExistence type="inferred from homology"/>
<evidence type="ECO:0000259" key="9">
    <source>
        <dbReference type="Pfam" id="PF00557"/>
    </source>
</evidence>
<dbReference type="AlphaFoldDB" id="A0A429GQU9"/>
<keyword evidence="6 8" id="KW-0479">Metal-binding</keyword>
<dbReference type="Proteomes" id="UP000316217">
    <property type="component" value="Unassembled WGS sequence"/>
</dbReference>
<dbReference type="InterPro" id="IPR036005">
    <property type="entry name" value="Creatinase/aminopeptidase-like"/>
</dbReference>
<dbReference type="Gene3D" id="1.10.10.10">
    <property type="entry name" value="Winged helix-like DNA-binding domain superfamily/Winged helix DNA-binding domain"/>
    <property type="match status" value="1"/>
</dbReference>
<dbReference type="InterPro" id="IPR036388">
    <property type="entry name" value="WH-like_DNA-bd_sf"/>
</dbReference>
<evidence type="ECO:0000313" key="12">
    <source>
        <dbReference type="Proteomes" id="UP000277582"/>
    </source>
</evidence>
<comment type="cofactor">
    <cofactor evidence="3">
        <name>Fe(2+)</name>
        <dbReference type="ChEBI" id="CHEBI:29033"/>
    </cofactor>
</comment>
<sequence length="303" mass="33982">MSEEDDYFRAGEALSAILDRWQSKIKEGMSLISIAEDIEKEITEMGMKPAFPVNLSMNEIAAHYTPFPSDRSYVQRGSVLKLDVGIVLNGCIVDAARTICFSDSYKKMSDVAKEAFYEAVRVMKPGARIMDVSRAIYERIKNEGMKPIKNLAGHKITKYKLHSGIDVPNYPSLSLYKLKPGDVFAVEPFVTTQEGEGIVLNDNRTYIFSFKRNVRTSSSLEKTLMRLAQKQFMGLPFCERWVKKEMGKDLAGKDTAQLLKGLAKKGGLYDYPVLVEARGMPVAQYENTVMITEDGAVILTEKS</sequence>
<evidence type="ECO:0000256" key="1">
    <source>
        <dbReference type="ARBA" id="ARBA00000294"/>
    </source>
</evidence>
<dbReference type="InterPro" id="IPR002468">
    <property type="entry name" value="Pept_M24A_MAP2"/>
</dbReference>
<gene>
    <name evidence="10" type="ORF">D6D85_04840</name>
    <name evidence="11" type="ORF">EF810_05670</name>
</gene>
<comment type="cofactor">
    <cofactor evidence="2">
        <name>Mn(2+)</name>
        <dbReference type="ChEBI" id="CHEBI:29035"/>
    </cofactor>
</comment>
<evidence type="ECO:0000313" key="13">
    <source>
        <dbReference type="Proteomes" id="UP000316217"/>
    </source>
</evidence>
<keyword evidence="5 8" id="KW-0645">Protease</keyword>
<reference evidence="11 13" key="2">
    <citation type="journal article" date="2019" name="Nat. Microbiol.">
        <title>Wide diversity of methane and short-chain alkane metabolisms in uncultured archaea.</title>
        <authorList>
            <person name="Borrel G."/>
            <person name="Adam P.S."/>
            <person name="McKay L.J."/>
            <person name="Chen L.X."/>
            <person name="Sierra-Garcia I.N."/>
            <person name="Sieber C.M."/>
            <person name="Letourneur Q."/>
            <person name="Ghozlane A."/>
            <person name="Andersen G.L."/>
            <person name="Li W.J."/>
            <person name="Hallam S.J."/>
            <person name="Muyzer G."/>
            <person name="de Oliveira V.M."/>
            <person name="Inskeep W.P."/>
            <person name="Banfield J.F."/>
            <person name="Gribaldo S."/>
        </authorList>
    </citation>
    <scope>NUCLEOTIDE SEQUENCE [LARGE SCALE GENOMIC DNA]</scope>
    <source>
        <strain evidence="11">NM4</strain>
    </source>
</reference>
<comment type="cofactor">
    <cofactor evidence="8">
        <name>Co(2+)</name>
        <dbReference type="ChEBI" id="CHEBI:48828"/>
    </cofactor>
    <cofactor evidence="8">
        <name>Zn(2+)</name>
        <dbReference type="ChEBI" id="CHEBI:29105"/>
    </cofactor>
    <cofactor evidence="8">
        <name>Mn(2+)</name>
        <dbReference type="ChEBI" id="CHEBI:29035"/>
    </cofactor>
    <cofactor evidence="8">
        <name>Fe(2+)</name>
        <dbReference type="ChEBI" id="CHEBI:29033"/>
    </cofactor>
    <text evidence="8">Binds 2 divalent metal cations per subunit. Has a high-affinity and a low affinity metal-binding site. The true nature of the physiological cofactor is under debate. The enzyme is active with cobalt, zinc, manganese or divalent iron ions.</text>
</comment>
<evidence type="ECO:0000256" key="2">
    <source>
        <dbReference type="ARBA" id="ARBA00001936"/>
    </source>
</evidence>
<dbReference type="InterPro" id="IPR036390">
    <property type="entry name" value="WH_DNA-bd_sf"/>
</dbReference>
<evidence type="ECO:0000256" key="8">
    <source>
        <dbReference type="RuleBase" id="RU003653"/>
    </source>
</evidence>
<accession>A0A429GQU9</accession>
<dbReference type="Proteomes" id="UP000277582">
    <property type="component" value="Unassembled WGS sequence"/>
</dbReference>
<evidence type="ECO:0000313" key="11">
    <source>
        <dbReference type="EMBL" id="RZN60564.1"/>
    </source>
</evidence>
<dbReference type="PANTHER" id="PTHR45777:SF2">
    <property type="entry name" value="METHIONINE AMINOPEPTIDASE 2"/>
    <property type="match status" value="1"/>
</dbReference>
<dbReference type="RefSeq" id="WP_125670903.1">
    <property type="nucleotide sequence ID" value="NZ_RCOS01000062.1"/>
</dbReference>
<dbReference type="GO" id="GO:0070006">
    <property type="term" value="F:metalloaminopeptidase activity"/>
    <property type="evidence" value="ECO:0007669"/>
    <property type="project" value="InterPro"/>
</dbReference>
<dbReference type="GO" id="GO:0004239">
    <property type="term" value="F:initiator methionyl aminopeptidase activity"/>
    <property type="evidence" value="ECO:0007669"/>
    <property type="project" value="UniProtKB-EC"/>
</dbReference>
<dbReference type="GO" id="GO:0005737">
    <property type="term" value="C:cytoplasm"/>
    <property type="evidence" value="ECO:0007669"/>
    <property type="project" value="TreeGrafter"/>
</dbReference>
<keyword evidence="4 8" id="KW-0031">Aminopeptidase</keyword>
<evidence type="ECO:0000313" key="10">
    <source>
        <dbReference type="EMBL" id="RSN76280.1"/>
    </source>
</evidence>
<protein>
    <recommendedName>
        <fullName evidence="8">Methionine aminopeptidase</fullName>
        <ecNumber evidence="8">3.4.11.18</ecNumber>
    </recommendedName>
</protein>
<dbReference type="EC" id="3.4.11.18" evidence="8"/>
<dbReference type="PRINTS" id="PR00599">
    <property type="entry name" value="MAPEPTIDASE"/>
</dbReference>
<dbReference type="InterPro" id="IPR000994">
    <property type="entry name" value="Pept_M24"/>
</dbReference>
<feature type="domain" description="Peptidase M24" evidence="9">
    <location>
        <begin position="9"/>
        <end position="202"/>
    </location>
</feature>
<evidence type="ECO:0000256" key="3">
    <source>
        <dbReference type="ARBA" id="ARBA00001954"/>
    </source>
</evidence>
<dbReference type="EMBL" id="RXII01000086">
    <property type="protein sequence ID" value="RZN60564.1"/>
    <property type="molecule type" value="Genomic_DNA"/>
</dbReference>
<dbReference type="SUPFAM" id="SSF46785">
    <property type="entry name" value="Winged helix' DNA-binding domain"/>
    <property type="match status" value="1"/>
</dbReference>
<keyword evidence="7 10" id="KW-0378">Hydrolase</keyword>
<keyword evidence="12" id="KW-1185">Reference proteome</keyword>